<keyword evidence="3" id="KW-0812">Transmembrane</keyword>
<accession>A0A2M7R7N9</accession>
<keyword evidence="2" id="KW-0479">Metal-binding</keyword>
<comment type="similarity">
    <text evidence="1 2">Belongs to the metallophosphoesterase superfamily. YfcE family.</text>
</comment>
<evidence type="ECO:0000259" key="4">
    <source>
        <dbReference type="Pfam" id="PF12850"/>
    </source>
</evidence>
<dbReference type="Gene3D" id="3.60.21.10">
    <property type="match status" value="1"/>
</dbReference>
<feature type="domain" description="Calcineurin-like phosphoesterase" evidence="4">
    <location>
        <begin position="53"/>
        <end position="213"/>
    </location>
</feature>
<dbReference type="PANTHER" id="PTHR11124">
    <property type="entry name" value="VACUOLAR SORTING PROTEIN VPS29"/>
    <property type="match status" value="1"/>
</dbReference>
<evidence type="ECO:0000313" key="5">
    <source>
        <dbReference type="EMBL" id="PIY90830.1"/>
    </source>
</evidence>
<keyword evidence="3" id="KW-0472">Membrane</keyword>
<protein>
    <recommendedName>
        <fullName evidence="2">Phosphoesterase</fullName>
        <ecNumber evidence="2">3.1.4.-</ecNumber>
    </recommendedName>
</protein>
<feature type="transmembrane region" description="Helical" evidence="3">
    <location>
        <begin position="9"/>
        <end position="28"/>
    </location>
</feature>
<comment type="cofactor">
    <cofactor evidence="2">
        <name>a divalent metal cation</name>
        <dbReference type="ChEBI" id="CHEBI:60240"/>
    </cofactor>
</comment>
<reference evidence="6" key="1">
    <citation type="submission" date="2017-09" db="EMBL/GenBank/DDBJ databases">
        <title>Depth-based differentiation of microbial function through sediment-hosted aquifers and enrichment of novel symbionts in the deep terrestrial subsurface.</title>
        <authorList>
            <person name="Probst A.J."/>
            <person name="Ladd B."/>
            <person name="Jarett J.K."/>
            <person name="Geller-Mcgrath D.E."/>
            <person name="Sieber C.M.K."/>
            <person name="Emerson J.B."/>
            <person name="Anantharaman K."/>
            <person name="Thomas B.C."/>
            <person name="Malmstrom R."/>
            <person name="Stieglmeier M."/>
            <person name="Klingl A."/>
            <person name="Woyke T."/>
            <person name="Ryan C.M."/>
            <person name="Banfield J.F."/>
        </authorList>
    </citation>
    <scope>NUCLEOTIDE SEQUENCE [LARGE SCALE GENOMIC DNA]</scope>
</reference>
<dbReference type="Pfam" id="PF12850">
    <property type="entry name" value="Metallophos_2"/>
    <property type="match status" value="1"/>
</dbReference>
<dbReference type="GO" id="GO:0046872">
    <property type="term" value="F:metal ion binding"/>
    <property type="evidence" value="ECO:0007669"/>
    <property type="project" value="UniProtKB-KW"/>
</dbReference>
<gene>
    <name evidence="5" type="ORF">COY72_01400</name>
</gene>
<dbReference type="InterPro" id="IPR000979">
    <property type="entry name" value="Phosphodiesterase_MJ0936/Vps29"/>
</dbReference>
<organism evidence="5 6">
    <name type="scientific">Candidatus Nealsonbacteria bacterium CG_4_10_14_0_8_um_filter_35_10</name>
    <dbReference type="NCBI Taxonomy" id="1974683"/>
    <lineage>
        <taxon>Bacteria</taxon>
        <taxon>Candidatus Nealsoniibacteriota</taxon>
    </lineage>
</organism>
<sequence>MSRKFFRKVVLGIFIIFGPLLLGTFLVSKQNQMPEIPQNFQAQEFQTEKNEIQIGIISDTHIPGRAKELPKEIFEVFENADLIIHLGDIENLETIEKLEEVAQVIAVEGNMDQKETKEKLPEGISLKIYNWKIGIVHSPFSFWLGSHFNFVQEKMAQTLAEKENFDILIFGHTHRPFLRELNLGAKKILLINPGSATIPFFTQPSVSILEINQQNFEAKIINLPQK</sequence>
<dbReference type="GO" id="GO:0016787">
    <property type="term" value="F:hydrolase activity"/>
    <property type="evidence" value="ECO:0007669"/>
    <property type="project" value="UniProtKB-UniRule"/>
</dbReference>
<dbReference type="InterPro" id="IPR029052">
    <property type="entry name" value="Metallo-depent_PP-like"/>
</dbReference>
<dbReference type="CDD" id="cd00841">
    <property type="entry name" value="MPP_YfcE"/>
    <property type="match status" value="1"/>
</dbReference>
<dbReference type="NCBIfam" id="TIGR00040">
    <property type="entry name" value="yfcE"/>
    <property type="match status" value="1"/>
</dbReference>
<evidence type="ECO:0000256" key="2">
    <source>
        <dbReference type="RuleBase" id="RU362039"/>
    </source>
</evidence>
<proteinExistence type="inferred from homology"/>
<evidence type="ECO:0000313" key="6">
    <source>
        <dbReference type="Proteomes" id="UP000230055"/>
    </source>
</evidence>
<evidence type="ECO:0000256" key="3">
    <source>
        <dbReference type="SAM" id="Phobius"/>
    </source>
</evidence>
<name>A0A2M7R7N9_9BACT</name>
<evidence type="ECO:0000256" key="1">
    <source>
        <dbReference type="ARBA" id="ARBA00008950"/>
    </source>
</evidence>
<dbReference type="AlphaFoldDB" id="A0A2M7R7N9"/>
<dbReference type="Proteomes" id="UP000230055">
    <property type="component" value="Unassembled WGS sequence"/>
</dbReference>
<dbReference type="EC" id="3.1.4.-" evidence="2"/>
<dbReference type="InterPro" id="IPR041802">
    <property type="entry name" value="MPP_YfcE"/>
</dbReference>
<dbReference type="InterPro" id="IPR024654">
    <property type="entry name" value="Calcineurin-like_PHP_lpxH"/>
</dbReference>
<keyword evidence="3" id="KW-1133">Transmembrane helix</keyword>
<dbReference type="EMBL" id="PFLX01000037">
    <property type="protein sequence ID" value="PIY90830.1"/>
    <property type="molecule type" value="Genomic_DNA"/>
</dbReference>
<dbReference type="SUPFAM" id="SSF56300">
    <property type="entry name" value="Metallo-dependent phosphatases"/>
    <property type="match status" value="1"/>
</dbReference>
<comment type="caution">
    <text evidence="5">The sequence shown here is derived from an EMBL/GenBank/DDBJ whole genome shotgun (WGS) entry which is preliminary data.</text>
</comment>